<evidence type="ECO:0000313" key="2">
    <source>
        <dbReference type="EMBL" id="SFV74445.1"/>
    </source>
</evidence>
<accession>A0A1W1D1C2</accession>
<sequence>MKKVLLLVVSVLSLYGSMVSSIVDVYEDEAVIHIEKVDVGMSGFVIKKFPFGHSSIIAQGVVQKFDPSTKKATLKIEPYHLFDNESLPTLNKKVEKGDEVLLGFGYSRALLIAPTEEIYYKITKQNPNIKWIHPDIFATILSLKGHPTPLASDFISFAHSMFIGLIFIYVDKKLYMLDALSLQTLQTYNVPFQATTKPHLPFYTRVKKIRANWFGEGSSTLKAYKPYYQKLLQEDKK</sequence>
<protein>
    <recommendedName>
        <fullName evidence="1">Plasminogen-binding protein PgbA N-terminal domain-containing protein</fullName>
    </recommendedName>
</protein>
<dbReference type="Pfam" id="PF15436">
    <property type="entry name" value="PGBA_N"/>
    <property type="match status" value="1"/>
</dbReference>
<feature type="domain" description="Plasminogen-binding protein PgbA N-terminal" evidence="1">
    <location>
        <begin position="20"/>
        <end position="232"/>
    </location>
</feature>
<dbReference type="InterPro" id="IPR029276">
    <property type="entry name" value="PgbA_N"/>
</dbReference>
<gene>
    <name evidence="2" type="ORF">MNB_SM-3-1357</name>
</gene>
<proteinExistence type="predicted"/>
<reference evidence="2" key="1">
    <citation type="submission" date="2016-10" db="EMBL/GenBank/DDBJ databases">
        <authorList>
            <person name="de Groot N.N."/>
        </authorList>
    </citation>
    <scope>NUCLEOTIDE SEQUENCE</scope>
</reference>
<name>A0A1W1D1C2_9ZZZZ</name>
<evidence type="ECO:0000259" key="1">
    <source>
        <dbReference type="Pfam" id="PF15436"/>
    </source>
</evidence>
<dbReference type="EMBL" id="FPHP01000001">
    <property type="protein sequence ID" value="SFV74445.1"/>
    <property type="molecule type" value="Genomic_DNA"/>
</dbReference>
<organism evidence="2">
    <name type="scientific">hydrothermal vent metagenome</name>
    <dbReference type="NCBI Taxonomy" id="652676"/>
    <lineage>
        <taxon>unclassified sequences</taxon>
        <taxon>metagenomes</taxon>
        <taxon>ecological metagenomes</taxon>
    </lineage>
</organism>
<dbReference type="AlphaFoldDB" id="A0A1W1D1C2"/>